<accession>A0A2J7QW23</accession>
<dbReference type="EMBL" id="NEVH01009768">
    <property type="protein sequence ID" value="PNF32789.1"/>
    <property type="molecule type" value="Genomic_DNA"/>
</dbReference>
<sequence length="63" mass="6785">MTTSVRSGIGIIQIVGLEKAVDSYNVVLNNIMPAGQDGCQSMKDNSAEGRKSRNERSRSSMPV</sequence>
<evidence type="ECO:0000313" key="3">
    <source>
        <dbReference type="Proteomes" id="UP000235965"/>
    </source>
</evidence>
<reference evidence="2 3" key="1">
    <citation type="submission" date="2017-12" db="EMBL/GenBank/DDBJ databases">
        <title>Hemimetabolous genomes reveal molecular basis of termite eusociality.</title>
        <authorList>
            <person name="Harrison M.C."/>
            <person name="Jongepier E."/>
            <person name="Robertson H.M."/>
            <person name="Arning N."/>
            <person name="Bitard-Feildel T."/>
            <person name="Chao H."/>
            <person name="Childers C.P."/>
            <person name="Dinh H."/>
            <person name="Doddapaneni H."/>
            <person name="Dugan S."/>
            <person name="Gowin J."/>
            <person name="Greiner C."/>
            <person name="Han Y."/>
            <person name="Hu H."/>
            <person name="Hughes D.S.T."/>
            <person name="Huylmans A.-K."/>
            <person name="Kemena C."/>
            <person name="Kremer L.P.M."/>
            <person name="Lee S.L."/>
            <person name="Lopez-Ezquerra A."/>
            <person name="Mallet L."/>
            <person name="Monroy-Kuhn J.M."/>
            <person name="Moser A."/>
            <person name="Murali S.C."/>
            <person name="Muzny D.M."/>
            <person name="Otani S."/>
            <person name="Piulachs M.-D."/>
            <person name="Poelchau M."/>
            <person name="Qu J."/>
            <person name="Schaub F."/>
            <person name="Wada-Katsumata A."/>
            <person name="Worley K.C."/>
            <person name="Xie Q."/>
            <person name="Ylla G."/>
            <person name="Poulsen M."/>
            <person name="Gibbs R.A."/>
            <person name="Schal C."/>
            <person name="Richards S."/>
            <person name="Belles X."/>
            <person name="Korb J."/>
            <person name="Bornberg-Bauer E."/>
        </authorList>
    </citation>
    <scope>NUCLEOTIDE SEQUENCE [LARGE SCALE GENOMIC DNA]</scope>
    <source>
        <tissue evidence="2">Whole body</tissue>
    </source>
</reference>
<feature type="region of interest" description="Disordered" evidence="1">
    <location>
        <begin position="35"/>
        <end position="63"/>
    </location>
</feature>
<comment type="caution">
    <text evidence="2">The sequence shown here is derived from an EMBL/GenBank/DDBJ whole genome shotgun (WGS) entry which is preliminary data.</text>
</comment>
<keyword evidence="3" id="KW-1185">Reference proteome</keyword>
<dbReference type="InParanoid" id="A0A2J7QW23"/>
<evidence type="ECO:0000313" key="2">
    <source>
        <dbReference type="EMBL" id="PNF32789.1"/>
    </source>
</evidence>
<gene>
    <name evidence="2" type="ORF">B7P43_G04501</name>
</gene>
<feature type="compositionally biased region" description="Basic and acidic residues" evidence="1">
    <location>
        <begin position="45"/>
        <end position="63"/>
    </location>
</feature>
<proteinExistence type="predicted"/>
<protein>
    <submittedName>
        <fullName evidence="2">Uncharacterized protein</fullName>
    </submittedName>
</protein>
<organism evidence="2 3">
    <name type="scientific">Cryptotermes secundus</name>
    <dbReference type="NCBI Taxonomy" id="105785"/>
    <lineage>
        <taxon>Eukaryota</taxon>
        <taxon>Metazoa</taxon>
        <taxon>Ecdysozoa</taxon>
        <taxon>Arthropoda</taxon>
        <taxon>Hexapoda</taxon>
        <taxon>Insecta</taxon>
        <taxon>Pterygota</taxon>
        <taxon>Neoptera</taxon>
        <taxon>Polyneoptera</taxon>
        <taxon>Dictyoptera</taxon>
        <taxon>Blattodea</taxon>
        <taxon>Blattoidea</taxon>
        <taxon>Termitoidae</taxon>
        <taxon>Kalotermitidae</taxon>
        <taxon>Cryptotermitinae</taxon>
        <taxon>Cryptotermes</taxon>
    </lineage>
</organism>
<evidence type="ECO:0000256" key="1">
    <source>
        <dbReference type="SAM" id="MobiDB-lite"/>
    </source>
</evidence>
<dbReference type="Proteomes" id="UP000235965">
    <property type="component" value="Unassembled WGS sequence"/>
</dbReference>
<dbReference type="AlphaFoldDB" id="A0A2J7QW23"/>
<name>A0A2J7QW23_9NEOP</name>